<keyword evidence="5" id="KW-1133">Transmembrane helix</keyword>
<dbReference type="Pfam" id="PF00005">
    <property type="entry name" value="ABC_tran"/>
    <property type="match status" value="1"/>
</dbReference>
<dbReference type="Proteomes" id="UP000740926">
    <property type="component" value="Unassembled WGS sequence"/>
</dbReference>
<comment type="caution">
    <text evidence="7">The sequence shown here is derived from an EMBL/GenBank/DDBJ whole genome shotgun (WGS) entry which is preliminary data.</text>
</comment>
<evidence type="ECO:0000256" key="5">
    <source>
        <dbReference type="SAM" id="Phobius"/>
    </source>
</evidence>
<dbReference type="InterPro" id="IPR027417">
    <property type="entry name" value="P-loop_NTPase"/>
</dbReference>
<comment type="subcellular location">
    <subcellularLocation>
        <location evidence="1">Membrane</location>
    </subcellularLocation>
</comment>
<evidence type="ECO:0000256" key="2">
    <source>
        <dbReference type="ARBA" id="ARBA00022448"/>
    </source>
</evidence>
<evidence type="ECO:0000256" key="4">
    <source>
        <dbReference type="ARBA" id="ARBA00023136"/>
    </source>
</evidence>
<evidence type="ECO:0000256" key="1">
    <source>
        <dbReference type="ARBA" id="ARBA00004370"/>
    </source>
</evidence>
<keyword evidence="8" id="KW-1185">Reference proteome</keyword>
<name>A0A9P7C306_9FUNG</name>
<keyword evidence="5" id="KW-0812">Transmembrane</keyword>
<feature type="transmembrane region" description="Helical" evidence="5">
    <location>
        <begin position="14"/>
        <end position="37"/>
    </location>
</feature>
<gene>
    <name evidence="7" type="ORF">G6F50_015836</name>
</gene>
<dbReference type="GO" id="GO:0016020">
    <property type="term" value="C:membrane"/>
    <property type="evidence" value="ECO:0007669"/>
    <property type="project" value="UniProtKB-SubCell"/>
</dbReference>
<protein>
    <recommendedName>
        <fullName evidence="6">ABC transporter domain-containing protein</fullName>
    </recommendedName>
</protein>
<dbReference type="EMBL" id="JAANIU010009201">
    <property type="protein sequence ID" value="KAG1533564.1"/>
    <property type="molecule type" value="Genomic_DNA"/>
</dbReference>
<evidence type="ECO:0000256" key="3">
    <source>
        <dbReference type="ARBA" id="ARBA00022475"/>
    </source>
</evidence>
<keyword evidence="3" id="KW-1003">Cell membrane</keyword>
<proteinExistence type="predicted"/>
<organism evidence="7 8">
    <name type="scientific">Rhizopus delemar</name>
    <dbReference type="NCBI Taxonomy" id="936053"/>
    <lineage>
        <taxon>Eukaryota</taxon>
        <taxon>Fungi</taxon>
        <taxon>Fungi incertae sedis</taxon>
        <taxon>Mucoromycota</taxon>
        <taxon>Mucoromycotina</taxon>
        <taxon>Mucoromycetes</taxon>
        <taxon>Mucorales</taxon>
        <taxon>Mucorineae</taxon>
        <taxon>Rhizopodaceae</taxon>
        <taxon>Rhizopus</taxon>
    </lineage>
</organism>
<dbReference type="PANTHER" id="PTHR43297:SF2">
    <property type="entry name" value="DIPEPTIDE TRANSPORT ATP-BINDING PROTEIN DPPD"/>
    <property type="match status" value="1"/>
</dbReference>
<feature type="domain" description="ABC transporter" evidence="6">
    <location>
        <begin position="58"/>
        <end position="138"/>
    </location>
</feature>
<evidence type="ECO:0000313" key="7">
    <source>
        <dbReference type="EMBL" id="KAG1533564.1"/>
    </source>
</evidence>
<accession>A0A9P7C306</accession>
<dbReference type="InterPro" id="IPR050388">
    <property type="entry name" value="ABC_Ni/Peptide_Import"/>
</dbReference>
<evidence type="ECO:0000313" key="8">
    <source>
        <dbReference type="Proteomes" id="UP000740926"/>
    </source>
</evidence>
<sequence length="146" mass="15756">MIIAVMQYLVSDDWILIFLGIAIVLSVLSLQLVGDGLRDVLDPRLRKELRDGIAKSVDGVTFDLARGETLAIVGESGSGKSVTSLSIMGLLPKPAGRIEGGKILYRDRQGTQHDLARATPTTLQKIRGAEIAMIFQEPMTSLNPLA</sequence>
<keyword evidence="4 5" id="KW-0472">Membrane</keyword>
<keyword evidence="2" id="KW-0813">Transport</keyword>
<dbReference type="GO" id="GO:0005524">
    <property type="term" value="F:ATP binding"/>
    <property type="evidence" value="ECO:0007669"/>
    <property type="project" value="InterPro"/>
</dbReference>
<dbReference type="GO" id="GO:0016887">
    <property type="term" value="F:ATP hydrolysis activity"/>
    <property type="evidence" value="ECO:0007669"/>
    <property type="project" value="InterPro"/>
</dbReference>
<evidence type="ECO:0000259" key="6">
    <source>
        <dbReference type="Pfam" id="PF00005"/>
    </source>
</evidence>
<dbReference type="PANTHER" id="PTHR43297">
    <property type="entry name" value="OLIGOPEPTIDE TRANSPORT ATP-BINDING PROTEIN APPD"/>
    <property type="match status" value="1"/>
</dbReference>
<dbReference type="SUPFAM" id="SSF52540">
    <property type="entry name" value="P-loop containing nucleoside triphosphate hydrolases"/>
    <property type="match status" value="1"/>
</dbReference>
<reference evidence="7 8" key="1">
    <citation type="journal article" date="2020" name="Microb. Genom.">
        <title>Genetic diversity of clinical and environmental Mucorales isolates obtained from an investigation of mucormycosis cases among solid organ transplant recipients.</title>
        <authorList>
            <person name="Nguyen M.H."/>
            <person name="Kaul D."/>
            <person name="Muto C."/>
            <person name="Cheng S.J."/>
            <person name="Richter R.A."/>
            <person name="Bruno V.M."/>
            <person name="Liu G."/>
            <person name="Beyhan S."/>
            <person name="Sundermann A.J."/>
            <person name="Mounaud S."/>
            <person name="Pasculle A.W."/>
            <person name="Nierman W.C."/>
            <person name="Driscoll E."/>
            <person name="Cumbie R."/>
            <person name="Clancy C.J."/>
            <person name="Dupont C.L."/>
        </authorList>
    </citation>
    <scope>NUCLEOTIDE SEQUENCE [LARGE SCALE GENOMIC DNA]</scope>
    <source>
        <strain evidence="7 8">GL24</strain>
    </source>
</reference>
<dbReference type="InterPro" id="IPR003439">
    <property type="entry name" value="ABC_transporter-like_ATP-bd"/>
</dbReference>
<dbReference type="Gene3D" id="3.40.50.300">
    <property type="entry name" value="P-loop containing nucleotide triphosphate hydrolases"/>
    <property type="match status" value="1"/>
</dbReference>
<dbReference type="AlphaFoldDB" id="A0A9P7C306"/>